<dbReference type="PROSITE" id="PS51109">
    <property type="entry name" value="G5"/>
    <property type="match status" value="1"/>
</dbReference>
<evidence type="ECO:0000259" key="3">
    <source>
        <dbReference type="PROSITE" id="PS51109"/>
    </source>
</evidence>
<dbReference type="Pfam" id="PF12229">
    <property type="entry name" value="PG_binding_4"/>
    <property type="match status" value="1"/>
</dbReference>
<dbReference type="EMBL" id="DVKS01000089">
    <property type="protein sequence ID" value="HIT41540.1"/>
    <property type="molecule type" value="Genomic_DNA"/>
</dbReference>
<evidence type="ECO:0000313" key="4">
    <source>
        <dbReference type="EMBL" id="HIT41540.1"/>
    </source>
</evidence>
<evidence type="ECO:0000313" key="5">
    <source>
        <dbReference type="Proteomes" id="UP000886860"/>
    </source>
</evidence>
<name>A0A9D1GI21_9FIRM</name>
<dbReference type="PANTHER" id="PTHR35788">
    <property type="entry name" value="EXPORTED PROTEIN-RELATED"/>
    <property type="match status" value="1"/>
</dbReference>
<comment type="caution">
    <text evidence="4">The sequence shown here is derived from an EMBL/GenBank/DDBJ whole genome shotgun (WGS) entry which is preliminary data.</text>
</comment>
<dbReference type="AlphaFoldDB" id="A0A9D1GI21"/>
<feature type="region of interest" description="Disordered" evidence="2">
    <location>
        <begin position="367"/>
        <end position="392"/>
    </location>
</feature>
<dbReference type="InterPro" id="IPR052913">
    <property type="entry name" value="Glycopeptide_resist_protein"/>
</dbReference>
<keyword evidence="1" id="KW-0732">Signal</keyword>
<protein>
    <submittedName>
        <fullName evidence="4">VanW family protein</fullName>
    </submittedName>
</protein>
<proteinExistence type="predicted"/>
<evidence type="ECO:0000256" key="1">
    <source>
        <dbReference type="ARBA" id="ARBA00022729"/>
    </source>
</evidence>
<accession>A0A9D1GI21</accession>
<feature type="non-terminal residue" evidence="4">
    <location>
        <position position="444"/>
    </location>
</feature>
<reference evidence="4" key="2">
    <citation type="journal article" date="2021" name="PeerJ">
        <title>Extensive microbial diversity within the chicken gut microbiome revealed by metagenomics and culture.</title>
        <authorList>
            <person name="Gilroy R."/>
            <person name="Ravi A."/>
            <person name="Getino M."/>
            <person name="Pursley I."/>
            <person name="Horton D.L."/>
            <person name="Alikhan N.F."/>
            <person name="Baker D."/>
            <person name="Gharbi K."/>
            <person name="Hall N."/>
            <person name="Watson M."/>
            <person name="Adriaenssens E.M."/>
            <person name="Foster-Nyarko E."/>
            <person name="Jarju S."/>
            <person name="Secka A."/>
            <person name="Antonio M."/>
            <person name="Oren A."/>
            <person name="Chaudhuri R.R."/>
            <person name="La Ragione R."/>
            <person name="Hildebrand F."/>
            <person name="Pallen M.J."/>
        </authorList>
    </citation>
    <scope>NUCLEOTIDE SEQUENCE</scope>
    <source>
        <strain evidence="4">CHK123-3438</strain>
    </source>
</reference>
<evidence type="ECO:0000256" key="2">
    <source>
        <dbReference type="SAM" id="MobiDB-lite"/>
    </source>
</evidence>
<dbReference type="InterPro" id="IPR011098">
    <property type="entry name" value="G5_dom"/>
</dbReference>
<dbReference type="Pfam" id="PF07501">
    <property type="entry name" value="G5"/>
    <property type="match status" value="1"/>
</dbReference>
<reference evidence="4" key="1">
    <citation type="submission" date="2020-10" db="EMBL/GenBank/DDBJ databases">
        <authorList>
            <person name="Gilroy R."/>
        </authorList>
    </citation>
    <scope>NUCLEOTIDE SEQUENCE</scope>
    <source>
        <strain evidence="4">CHK123-3438</strain>
    </source>
</reference>
<dbReference type="InterPro" id="IPR007391">
    <property type="entry name" value="Vancomycin_resist_VanW"/>
</dbReference>
<dbReference type="SMART" id="SM01208">
    <property type="entry name" value="G5"/>
    <property type="match status" value="1"/>
</dbReference>
<dbReference type="Proteomes" id="UP000886860">
    <property type="component" value="Unassembled WGS sequence"/>
</dbReference>
<feature type="domain" description="G5" evidence="3">
    <location>
        <begin position="354"/>
        <end position="433"/>
    </location>
</feature>
<gene>
    <name evidence="4" type="ORF">IAB60_05450</name>
</gene>
<organism evidence="4 5">
    <name type="scientific">Candidatus Caccovicinus merdipullorum</name>
    <dbReference type="NCBI Taxonomy" id="2840724"/>
    <lineage>
        <taxon>Bacteria</taxon>
        <taxon>Bacillati</taxon>
        <taxon>Bacillota</taxon>
        <taxon>Clostridia</taxon>
        <taxon>Eubacteriales</taxon>
        <taxon>Candidatus Caccovicinus</taxon>
    </lineage>
</organism>
<dbReference type="Gene3D" id="2.20.230.10">
    <property type="entry name" value="Resuscitation-promoting factor rpfb"/>
    <property type="match status" value="1"/>
</dbReference>
<dbReference type="InterPro" id="IPR022029">
    <property type="entry name" value="YoaR-like_PG-bd"/>
</dbReference>
<dbReference type="Pfam" id="PF04294">
    <property type="entry name" value="VanW"/>
    <property type="match status" value="1"/>
</dbReference>
<dbReference type="PANTHER" id="PTHR35788:SF1">
    <property type="entry name" value="EXPORTED PROTEIN"/>
    <property type="match status" value="1"/>
</dbReference>
<sequence length="444" mass="47591">MAVVILVLVVAVVSIVFAVRGKSAASGAADSEESSLTQETELEQEVTVENINITGMSREAAKQAIENAYPWSMTVTYGEESYSVPNLMEEKINALLDEIYSGEPQASYSLDTSGLEDAVTAQAAAVAEKWDKEAKNGSIDGYDASSGKFTFKDGENGLAVDQEKLISDMNAAIAGKQFDAVLEVSAAEVAPEYDRAAAAEQYETVSTFTTNTTANSKRNTNIRLACEAINGTILQVGEEFSFNDVVGERTEAKGYQAAAAYNNGEVVQEIGGGVCQVSTTLYNAVVRGGFKITTRRSHTYEPSYVTPGQDATVSYGGPDFKFLNNSSAAIGLKASYSNQVVTISVYAIPILEDGVKYDLKSTKLKDIDPPAPTYEEDQTLQPGEEKVKSQGSLGSYWETRLVITKDGEVVSEEVDHNTTYKGHAPVILRNTSGVVITPEETTAP</sequence>